<dbReference type="PANTHER" id="PTHR24412:SF232">
    <property type="entry name" value="GIGAXONIN"/>
    <property type="match status" value="1"/>
</dbReference>
<evidence type="ECO:0000256" key="1">
    <source>
        <dbReference type="ARBA" id="ARBA00022441"/>
    </source>
</evidence>
<sequence>MHPELDSCRLFSLHYCLYHVHYAATEFLQMHFGDVSRTEEFRELPPSRLCELLAMEKLNVGNEKHVLEAVVRWYAHDPVERKAKEMEAEMERDFKLECKEREEKLKEKQAEMERVFDLKVKERKKKLEDAEAEMERHHALIMGNLEAQNQELDEKRRVHKAEEAEWEAQKKLDEERRVLEAKWEAQKELDEKRRVLKAEWEAQKELDEKRRVHKAEEAEWEAQQELDEKRRVLEADVGLMKLRSSHLLGTLMLYEPTDPSLSPAPRMQTGKSWCSFERGIDNRLVSWLKPHYVVFPL</sequence>
<accession>A0A4Z2G502</accession>
<evidence type="ECO:0000313" key="6">
    <source>
        <dbReference type="Proteomes" id="UP000314294"/>
    </source>
</evidence>
<feature type="domain" description="BACK" evidence="4">
    <location>
        <begin position="8"/>
        <end position="100"/>
    </location>
</feature>
<keyword evidence="3" id="KW-0175">Coiled coil</keyword>
<dbReference type="EMBL" id="SRLO01000708">
    <property type="protein sequence ID" value="TNN48165.1"/>
    <property type="molecule type" value="Genomic_DNA"/>
</dbReference>
<keyword evidence="1" id="KW-0880">Kelch repeat</keyword>
<evidence type="ECO:0000259" key="4">
    <source>
        <dbReference type="SMART" id="SM00875"/>
    </source>
</evidence>
<dbReference type="PANTHER" id="PTHR24412">
    <property type="entry name" value="KELCH PROTEIN"/>
    <property type="match status" value="1"/>
</dbReference>
<evidence type="ECO:0000313" key="5">
    <source>
        <dbReference type="EMBL" id="TNN48165.1"/>
    </source>
</evidence>
<dbReference type="Proteomes" id="UP000314294">
    <property type="component" value="Unassembled WGS sequence"/>
</dbReference>
<proteinExistence type="predicted"/>
<dbReference type="Pfam" id="PF07707">
    <property type="entry name" value="BACK"/>
    <property type="match status" value="1"/>
</dbReference>
<name>A0A4Z2G502_9TELE</name>
<evidence type="ECO:0000256" key="2">
    <source>
        <dbReference type="ARBA" id="ARBA00022737"/>
    </source>
</evidence>
<gene>
    <name evidence="5" type="primary">GAN_1</name>
    <name evidence="5" type="ORF">EYF80_041635</name>
</gene>
<protein>
    <submittedName>
        <fullName evidence="5">Gigaxonin</fullName>
    </submittedName>
</protein>
<keyword evidence="2" id="KW-0677">Repeat</keyword>
<reference evidence="5 6" key="1">
    <citation type="submission" date="2019-03" db="EMBL/GenBank/DDBJ databases">
        <title>First draft genome of Liparis tanakae, snailfish: a comprehensive survey of snailfish specific genes.</title>
        <authorList>
            <person name="Kim W."/>
            <person name="Song I."/>
            <person name="Jeong J.-H."/>
            <person name="Kim D."/>
            <person name="Kim S."/>
            <person name="Ryu S."/>
            <person name="Song J.Y."/>
            <person name="Lee S.K."/>
        </authorList>
    </citation>
    <scope>NUCLEOTIDE SEQUENCE [LARGE SCALE GENOMIC DNA]</scope>
    <source>
        <tissue evidence="5">Muscle</tissue>
    </source>
</reference>
<comment type="caution">
    <text evidence="5">The sequence shown here is derived from an EMBL/GenBank/DDBJ whole genome shotgun (WGS) entry which is preliminary data.</text>
</comment>
<organism evidence="5 6">
    <name type="scientific">Liparis tanakae</name>
    <name type="common">Tanaka's snailfish</name>
    <dbReference type="NCBI Taxonomy" id="230148"/>
    <lineage>
        <taxon>Eukaryota</taxon>
        <taxon>Metazoa</taxon>
        <taxon>Chordata</taxon>
        <taxon>Craniata</taxon>
        <taxon>Vertebrata</taxon>
        <taxon>Euteleostomi</taxon>
        <taxon>Actinopterygii</taxon>
        <taxon>Neopterygii</taxon>
        <taxon>Teleostei</taxon>
        <taxon>Neoteleostei</taxon>
        <taxon>Acanthomorphata</taxon>
        <taxon>Eupercaria</taxon>
        <taxon>Perciformes</taxon>
        <taxon>Cottioidei</taxon>
        <taxon>Cottales</taxon>
        <taxon>Liparidae</taxon>
        <taxon>Liparis</taxon>
    </lineage>
</organism>
<dbReference type="SMART" id="SM00875">
    <property type="entry name" value="BACK"/>
    <property type="match status" value="1"/>
</dbReference>
<evidence type="ECO:0000256" key="3">
    <source>
        <dbReference type="SAM" id="Coils"/>
    </source>
</evidence>
<feature type="coiled-coil region" evidence="3">
    <location>
        <begin position="91"/>
        <end position="169"/>
    </location>
</feature>
<keyword evidence="6" id="KW-1185">Reference proteome</keyword>
<dbReference type="Gene3D" id="1.25.40.420">
    <property type="match status" value="1"/>
</dbReference>
<dbReference type="InterPro" id="IPR011705">
    <property type="entry name" value="BACK"/>
</dbReference>
<dbReference type="AlphaFoldDB" id="A0A4Z2G502"/>